<dbReference type="PRINTS" id="PR00411">
    <property type="entry name" value="PNDRDTASEI"/>
</dbReference>
<evidence type="ECO:0000256" key="3">
    <source>
        <dbReference type="ARBA" id="ARBA00022630"/>
    </source>
</evidence>
<dbReference type="PRINTS" id="PR00368">
    <property type="entry name" value="FADPNR"/>
</dbReference>
<sequence length="397" mass="41474">MKTTRRPRVVVLGGGYAGTMAANRIAGAGTEPAPDVVLVNPRPNFVHRIRLHQWATGTGEAERDFDQVLGPDVRLVVDSAARIDVAGGRVELAGGETLDYDHLVYAVGSTALSANTIPGAAEHGYPIGEWETAERLRARLADLADDASVTVIGGGLTGIETAAELADAGRPVRLVCRGVLAPSFGQRARRATRRRLTKLGVEIMEDHRVHSIGPDTVTVSTGESTAILPSATTVVAAGFGTPDLAAKSGLTTDRIGRLVTDEALTSVDDPRIVGAGDSVAPSGQPFRMSCQAANQLGPHAADAVRARLAGALPKPVALAFLGQCTSLGRHAAVVQPTRRDDSPLETAITGRTAAAIKELVCRGVILSLRLEGRHPGVTPSFGRPRELVEPPRLEATG</sequence>
<evidence type="ECO:0000256" key="5">
    <source>
        <dbReference type="ARBA" id="ARBA00023002"/>
    </source>
</evidence>
<keyword evidence="5" id="KW-0560">Oxidoreductase</keyword>
<evidence type="ECO:0000259" key="7">
    <source>
        <dbReference type="Pfam" id="PF07992"/>
    </source>
</evidence>
<proteinExistence type="inferred from homology"/>
<dbReference type="InterPro" id="IPR023753">
    <property type="entry name" value="FAD/NAD-binding_dom"/>
</dbReference>
<dbReference type="InterPro" id="IPR051169">
    <property type="entry name" value="NADH-Q_oxidoreductase"/>
</dbReference>
<feature type="domain" description="FAD/NAD(P)-binding" evidence="7">
    <location>
        <begin position="8"/>
        <end position="293"/>
    </location>
</feature>
<dbReference type="Proteomes" id="UP001143347">
    <property type="component" value="Unassembled WGS sequence"/>
</dbReference>
<dbReference type="SUPFAM" id="SSF51905">
    <property type="entry name" value="FAD/NAD(P)-binding domain"/>
    <property type="match status" value="1"/>
</dbReference>
<evidence type="ECO:0000313" key="8">
    <source>
        <dbReference type="EMBL" id="MCX2963891.1"/>
    </source>
</evidence>
<evidence type="ECO:0000313" key="9">
    <source>
        <dbReference type="Proteomes" id="UP001143347"/>
    </source>
</evidence>
<evidence type="ECO:0000256" key="6">
    <source>
        <dbReference type="SAM" id="MobiDB-lite"/>
    </source>
</evidence>
<evidence type="ECO:0000256" key="2">
    <source>
        <dbReference type="ARBA" id="ARBA00005272"/>
    </source>
</evidence>
<reference evidence="8" key="1">
    <citation type="submission" date="2022-10" db="EMBL/GenBank/DDBJ databases">
        <title>WGS of marine actinomycetes from Thailand.</title>
        <authorList>
            <person name="Thawai C."/>
        </authorList>
    </citation>
    <scope>NUCLEOTIDE SEQUENCE</scope>
    <source>
        <strain evidence="8">SW21</strain>
    </source>
</reference>
<dbReference type="Gene3D" id="3.50.50.100">
    <property type="match status" value="1"/>
</dbReference>
<feature type="compositionally biased region" description="Basic and acidic residues" evidence="6">
    <location>
        <begin position="383"/>
        <end position="397"/>
    </location>
</feature>
<dbReference type="GO" id="GO:0003955">
    <property type="term" value="F:NAD(P)H dehydrogenase (quinone) activity"/>
    <property type="evidence" value="ECO:0007669"/>
    <property type="project" value="TreeGrafter"/>
</dbReference>
<dbReference type="AlphaFoldDB" id="A0A9X3D316"/>
<dbReference type="EMBL" id="JAPKFM010000005">
    <property type="protein sequence ID" value="MCX2963891.1"/>
    <property type="molecule type" value="Genomic_DNA"/>
</dbReference>
<comment type="cofactor">
    <cofactor evidence="1">
        <name>FAD</name>
        <dbReference type="ChEBI" id="CHEBI:57692"/>
    </cofactor>
</comment>
<keyword evidence="3" id="KW-0285">Flavoprotein</keyword>
<feature type="region of interest" description="Disordered" evidence="6">
    <location>
        <begin position="375"/>
        <end position="397"/>
    </location>
</feature>
<name>A0A9X3D316_9ACTN</name>
<dbReference type="GO" id="GO:0019646">
    <property type="term" value="P:aerobic electron transport chain"/>
    <property type="evidence" value="ECO:0007669"/>
    <property type="project" value="TreeGrafter"/>
</dbReference>
<evidence type="ECO:0000256" key="1">
    <source>
        <dbReference type="ARBA" id="ARBA00001974"/>
    </source>
</evidence>
<organism evidence="8 9">
    <name type="scientific">Gordonia aquimaris</name>
    <dbReference type="NCBI Taxonomy" id="2984863"/>
    <lineage>
        <taxon>Bacteria</taxon>
        <taxon>Bacillati</taxon>
        <taxon>Actinomycetota</taxon>
        <taxon>Actinomycetes</taxon>
        <taxon>Mycobacteriales</taxon>
        <taxon>Gordoniaceae</taxon>
        <taxon>Gordonia</taxon>
    </lineage>
</organism>
<dbReference type="Pfam" id="PF07992">
    <property type="entry name" value="Pyr_redox_2"/>
    <property type="match status" value="1"/>
</dbReference>
<dbReference type="PANTHER" id="PTHR42913">
    <property type="entry name" value="APOPTOSIS-INDUCING FACTOR 1"/>
    <property type="match status" value="1"/>
</dbReference>
<accession>A0A9X3D316</accession>
<protein>
    <submittedName>
        <fullName evidence="8">FAD-dependent oxidoreductase</fullName>
    </submittedName>
</protein>
<comment type="similarity">
    <text evidence="2">Belongs to the NADH dehydrogenase family.</text>
</comment>
<comment type="caution">
    <text evidence="8">The sequence shown here is derived from an EMBL/GenBank/DDBJ whole genome shotgun (WGS) entry which is preliminary data.</text>
</comment>
<dbReference type="InterPro" id="IPR036188">
    <property type="entry name" value="FAD/NAD-bd_sf"/>
</dbReference>
<keyword evidence="9" id="KW-1185">Reference proteome</keyword>
<dbReference type="RefSeq" id="WP_266060997.1">
    <property type="nucleotide sequence ID" value="NZ_JAPKFM010000005.1"/>
</dbReference>
<gene>
    <name evidence="8" type="ORF">OSB52_07255</name>
</gene>
<dbReference type="PANTHER" id="PTHR42913:SF3">
    <property type="entry name" value="64 KDA MITOCHONDRIAL NADH DEHYDROGENASE (EUROFUNG)"/>
    <property type="match status" value="1"/>
</dbReference>
<keyword evidence="4" id="KW-0274">FAD</keyword>
<evidence type="ECO:0000256" key="4">
    <source>
        <dbReference type="ARBA" id="ARBA00022827"/>
    </source>
</evidence>